<reference evidence="7" key="1">
    <citation type="submission" date="2020-01" db="EMBL/GenBank/DDBJ databases">
        <title>Whole-genome analyses of novel actinobacteria.</title>
        <authorList>
            <person name="Sahin N."/>
        </authorList>
    </citation>
    <scope>NUCLEOTIDE SEQUENCE</scope>
    <source>
        <strain evidence="7">YC537</strain>
    </source>
</reference>
<feature type="domain" description="Enterochelin esterase N-terminal" evidence="6">
    <location>
        <begin position="64"/>
        <end position="176"/>
    </location>
</feature>
<dbReference type="SUPFAM" id="SSF81296">
    <property type="entry name" value="E set domains"/>
    <property type="match status" value="1"/>
</dbReference>
<dbReference type="GO" id="GO:0005975">
    <property type="term" value="P:carbohydrate metabolic process"/>
    <property type="evidence" value="ECO:0007669"/>
    <property type="project" value="UniProtKB-ARBA"/>
</dbReference>
<proteinExistence type="inferred from homology"/>
<dbReference type="InterPro" id="IPR050583">
    <property type="entry name" value="Mycobacterial_A85_antigen"/>
</dbReference>
<feature type="region of interest" description="Disordered" evidence="5">
    <location>
        <begin position="1"/>
        <end position="24"/>
    </location>
</feature>
<feature type="compositionally biased region" description="Pro residues" evidence="5">
    <location>
        <begin position="8"/>
        <end position="17"/>
    </location>
</feature>
<dbReference type="EMBL" id="JAAAHS010000204">
    <property type="protein sequence ID" value="NBE54276.1"/>
    <property type="molecule type" value="Genomic_DNA"/>
</dbReference>
<dbReference type="RefSeq" id="WP_161700922.1">
    <property type="nucleotide sequence ID" value="NZ_JAAAHS010000204.1"/>
</dbReference>
<dbReference type="InterPro" id="IPR013783">
    <property type="entry name" value="Ig-like_fold"/>
</dbReference>
<dbReference type="Pfam" id="PF11806">
    <property type="entry name" value="Enterochelin_N"/>
    <property type="match status" value="1"/>
</dbReference>
<dbReference type="PANTHER" id="PTHR48098:SF3">
    <property type="entry name" value="IRON(III) ENTEROBACTIN ESTERASE"/>
    <property type="match status" value="1"/>
</dbReference>
<dbReference type="Proteomes" id="UP000598297">
    <property type="component" value="Unassembled WGS sequence"/>
</dbReference>
<dbReference type="InterPro" id="IPR021764">
    <property type="entry name" value="Enterochelin_esterase_N"/>
</dbReference>
<accession>A0A964XNJ9</accession>
<protein>
    <submittedName>
        <fullName evidence="7">Enterochelin esterase</fullName>
        <ecNumber evidence="7">3.1.1.-</ecNumber>
    </submittedName>
</protein>
<keyword evidence="2" id="KW-0963">Cytoplasm</keyword>
<comment type="similarity">
    <text evidence="4">Belongs to the Fes family.</text>
</comment>
<evidence type="ECO:0000256" key="3">
    <source>
        <dbReference type="ARBA" id="ARBA00022801"/>
    </source>
</evidence>
<evidence type="ECO:0000256" key="2">
    <source>
        <dbReference type="ARBA" id="ARBA00022490"/>
    </source>
</evidence>
<evidence type="ECO:0000313" key="7">
    <source>
        <dbReference type="EMBL" id="NBE54276.1"/>
    </source>
</evidence>
<dbReference type="InterPro" id="IPR014756">
    <property type="entry name" value="Ig_E-set"/>
</dbReference>
<evidence type="ECO:0000256" key="4">
    <source>
        <dbReference type="ARBA" id="ARBA00024201"/>
    </source>
</evidence>
<dbReference type="SUPFAM" id="SSF53474">
    <property type="entry name" value="alpha/beta-Hydrolases"/>
    <property type="match status" value="1"/>
</dbReference>
<dbReference type="GO" id="GO:0008849">
    <property type="term" value="F:enterochelin esterase activity"/>
    <property type="evidence" value="ECO:0007669"/>
    <property type="project" value="InterPro"/>
</dbReference>
<organism evidence="7 8">
    <name type="scientific">Streptomyces boluensis</name>
    <dbReference type="NCBI Taxonomy" id="1775135"/>
    <lineage>
        <taxon>Bacteria</taxon>
        <taxon>Bacillati</taxon>
        <taxon>Actinomycetota</taxon>
        <taxon>Actinomycetes</taxon>
        <taxon>Kitasatosporales</taxon>
        <taxon>Streptomycetaceae</taxon>
        <taxon>Streptomyces</taxon>
    </lineage>
</organism>
<dbReference type="GO" id="GO:0006826">
    <property type="term" value="P:iron ion transport"/>
    <property type="evidence" value="ECO:0007669"/>
    <property type="project" value="InterPro"/>
</dbReference>
<dbReference type="InterPro" id="IPR000801">
    <property type="entry name" value="Esterase-like"/>
</dbReference>
<dbReference type="InterPro" id="IPR029058">
    <property type="entry name" value="AB_hydrolase_fold"/>
</dbReference>
<evidence type="ECO:0000256" key="5">
    <source>
        <dbReference type="SAM" id="MobiDB-lite"/>
    </source>
</evidence>
<dbReference type="AlphaFoldDB" id="A0A964XNJ9"/>
<comment type="caution">
    <text evidence="7">The sequence shown here is derived from an EMBL/GenBank/DDBJ whole genome shotgun (WGS) entry which is preliminary data.</text>
</comment>
<dbReference type="Pfam" id="PF00756">
    <property type="entry name" value="Esterase"/>
    <property type="match status" value="1"/>
</dbReference>
<dbReference type="GO" id="GO:0005506">
    <property type="term" value="F:iron ion binding"/>
    <property type="evidence" value="ECO:0007669"/>
    <property type="project" value="InterPro"/>
</dbReference>
<dbReference type="Gene3D" id="2.60.40.10">
    <property type="entry name" value="Immunoglobulins"/>
    <property type="match status" value="1"/>
</dbReference>
<keyword evidence="3 7" id="KW-0378">Hydrolase</keyword>
<evidence type="ECO:0000256" key="1">
    <source>
        <dbReference type="ARBA" id="ARBA00004496"/>
    </source>
</evidence>
<dbReference type="OrthoDB" id="9775130at2"/>
<dbReference type="EC" id="3.1.1.-" evidence="7"/>
<dbReference type="NCBIfam" id="NF007758">
    <property type="entry name" value="PRK10439.1"/>
    <property type="match status" value="1"/>
</dbReference>
<dbReference type="PANTHER" id="PTHR48098">
    <property type="entry name" value="ENTEROCHELIN ESTERASE-RELATED"/>
    <property type="match status" value="1"/>
</dbReference>
<sequence>MPESVTPARPPRTPRPYPVERGESPRVAALAAGEVDEAAFWRAVAEEGAPLVEPDPAGDGQLVVTFLWHGSPATRAVLALPNKVVDPADLAGNLMARVPGTDVWHWSLRMRPDWRATYSLCVDEGDGPAAGTPEHARWLRAQHRVDPLNSRSLPRRWGAEPISYVELPEAPRGDDWRVRADVPGGTVTVHEVRGETLGNERRVWVYEPPGHTPADSADLPVLVLFDGESWQPELGLATLLDNLIADGRIPPLVALLPEALDVDTRWVELGCDDRFVEFLTDELLPWASARLPVTSDPARTVLAGQSLGGLTAAYAALRAPHRFGNALSQSGSFWWPGAEEGTELITELVRDSPRLPVRFWLSAGEQEWALLPGSRRLRDALRERGYEDSVYGEFNGGHDWLCWRTELADGLVGLLG</sequence>
<gene>
    <name evidence="7" type="primary">fes</name>
    <name evidence="7" type="ORF">GUY60_23215</name>
</gene>
<name>A0A964XNJ9_9ACTN</name>
<keyword evidence="8" id="KW-1185">Reference proteome</keyword>
<evidence type="ECO:0000259" key="6">
    <source>
        <dbReference type="Pfam" id="PF11806"/>
    </source>
</evidence>
<comment type="subcellular location">
    <subcellularLocation>
        <location evidence="1">Cytoplasm</location>
    </subcellularLocation>
</comment>
<dbReference type="GO" id="GO:0005737">
    <property type="term" value="C:cytoplasm"/>
    <property type="evidence" value="ECO:0007669"/>
    <property type="project" value="UniProtKB-SubCell"/>
</dbReference>
<dbReference type="Gene3D" id="3.40.50.1820">
    <property type="entry name" value="alpha/beta hydrolase"/>
    <property type="match status" value="1"/>
</dbReference>
<evidence type="ECO:0000313" key="8">
    <source>
        <dbReference type="Proteomes" id="UP000598297"/>
    </source>
</evidence>